<organism evidence="8 9">
    <name type="scientific">Tunturiibacter lichenicola</name>
    <dbReference type="NCBI Taxonomy" id="2051959"/>
    <lineage>
        <taxon>Bacteria</taxon>
        <taxon>Pseudomonadati</taxon>
        <taxon>Acidobacteriota</taxon>
        <taxon>Terriglobia</taxon>
        <taxon>Terriglobales</taxon>
        <taxon>Acidobacteriaceae</taxon>
        <taxon>Tunturiibacter</taxon>
    </lineage>
</organism>
<dbReference type="Proteomes" id="UP000534186">
    <property type="component" value="Unassembled WGS sequence"/>
</dbReference>
<keyword evidence="6" id="KW-0479">Metal-binding</keyword>
<name>A0A7Y9NKM3_9BACT</name>
<dbReference type="GO" id="GO:0016811">
    <property type="term" value="F:hydrolase activity, acting on carbon-nitrogen (but not peptide) bonds, in linear amides"/>
    <property type="evidence" value="ECO:0007669"/>
    <property type="project" value="InterPro"/>
</dbReference>
<evidence type="ECO:0000256" key="2">
    <source>
        <dbReference type="ARBA" id="ARBA00022729"/>
    </source>
</evidence>
<feature type="chain" id="PRO_5031371376" evidence="7">
    <location>
        <begin position="24"/>
        <end position="747"/>
    </location>
</feature>
<feature type="binding site" evidence="6">
    <location>
        <position position="283"/>
    </location>
    <ligand>
        <name>Ca(2+)</name>
        <dbReference type="ChEBI" id="CHEBI:29108"/>
    </ligand>
</feature>
<dbReference type="InterPro" id="IPR014395">
    <property type="entry name" value="Pen/GL7ACA/AHL_acylase"/>
</dbReference>
<evidence type="ECO:0000256" key="3">
    <source>
        <dbReference type="ARBA" id="ARBA00022801"/>
    </source>
</evidence>
<dbReference type="Gene3D" id="1.10.439.10">
    <property type="entry name" value="Penicillin Amidohydrolase, domain 1"/>
    <property type="match status" value="1"/>
</dbReference>
<keyword evidence="4" id="KW-0865">Zymogen</keyword>
<dbReference type="CDD" id="cd01936">
    <property type="entry name" value="Ntn_CA"/>
    <property type="match status" value="1"/>
</dbReference>
<dbReference type="Pfam" id="PF01804">
    <property type="entry name" value="Penicil_amidase"/>
    <property type="match status" value="1"/>
</dbReference>
<comment type="cofactor">
    <cofactor evidence="6">
        <name>Ca(2+)</name>
        <dbReference type="ChEBI" id="CHEBI:29108"/>
    </cofactor>
    <text evidence="6">Binds 1 Ca(2+) ion per dimer.</text>
</comment>
<evidence type="ECO:0000256" key="1">
    <source>
        <dbReference type="ARBA" id="ARBA00006586"/>
    </source>
</evidence>
<dbReference type="PANTHER" id="PTHR34218">
    <property type="entry name" value="PEPTIDASE S45 PENICILLIN AMIDASE"/>
    <property type="match status" value="1"/>
</dbReference>
<dbReference type="GO" id="GO:0046872">
    <property type="term" value="F:metal ion binding"/>
    <property type="evidence" value="ECO:0007669"/>
    <property type="project" value="UniProtKB-KW"/>
</dbReference>
<dbReference type="AlphaFoldDB" id="A0A7Y9NKM3"/>
<keyword evidence="6" id="KW-0106">Calcium</keyword>
<dbReference type="InterPro" id="IPR023343">
    <property type="entry name" value="Penicillin_amidase_dom1"/>
</dbReference>
<dbReference type="Gene3D" id="1.10.1400.10">
    <property type="match status" value="1"/>
</dbReference>
<evidence type="ECO:0000256" key="4">
    <source>
        <dbReference type="ARBA" id="ARBA00023145"/>
    </source>
</evidence>
<dbReference type="Gene3D" id="3.60.20.10">
    <property type="entry name" value="Glutamine Phosphoribosylpyrophosphate, subunit 1, domain 1"/>
    <property type="match status" value="1"/>
</dbReference>
<dbReference type="Gene3D" id="2.30.120.10">
    <property type="match status" value="1"/>
</dbReference>
<evidence type="ECO:0000256" key="5">
    <source>
        <dbReference type="PIRSR" id="PIRSR001227-1"/>
    </source>
</evidence>
<dbReference type="InterPro" id="IPR029055">
    <property type="entry name" value="Ntn_hydrolases_N"/>
</dbReference>
<evidence type="ECO:0000313" key="8">
    <source>
        <dbReference type="EMBL" id="NYF50600.1"/>
    </source>
</evidence>
<feature type="active site" description="Nucleophile" evidence="5">
    <location>
        <position position="211"/>
    </location>
</feature>
<dbReference type="InterPro" id="IPR043146">
    <property type="entry name" value="Penicillin_amidase_N_B-knob"/>
</dbReference>
<feature type="signal peptide" evidence="7">
    <location>
        <begin position="1"/>
        <end position="23"/>
    </location>
</feature>
<dbReference type="GO" id="GO:0017000">
    <property type="term" value="P:antibiotic biosynthetic process"/>
    <property type="evidence" value="ECO:0007669"/>
    <property type="project" value="InterPro"/>
</dbReference>
<keyword evidence="3" id="KW-0378">Hydrolase</keyword>
<evidence type="ECO:0000313" key="9">
    <source>
        <dbReference type="Proteomes" id="UP000534186"/>
    </source>
</evidence>
<dbReference type="EMBL" id="JACCCV010000001">
    <property type="protein sequence ID" value="NYF50600.1"/>
    <property type="molecule type" value="Genomic_DNA"/>
</dbReference>
<evidence type="ECO:0000256" key="6">
    <source>
        <dbReference type="PIRSR" id="PIRSR001227-2"/>
    </source>
</evidence>
<accession>A0A7Y9NKM3</accession>
<evidence type="ECO:0000256" key="7">
    <source>
        <dbReference type="SAM" id="SignalP"/>
    </source>
</evidence>
<dbReference type="InterPro" id="IPR043147">
    <property type="entry name" value="Penicillin_amidase_A-knob"/>
</dbReference>
<dbReference type="PANTHER" id="PTHR34218:SF3">
    <property type="entry name" value="ACYL-HOMOSERINE LACTONE ACYLASE PVDQ"/>
    <property type="match status" value="1"/>
</dbReference>
<dbReference type="SUPFAM" id="SSF56235">
    <property type="entry name" value="N-terminal nucleophile aminohydrolases (Ntn hydrolases)"/>
    <property type="match status" value="1"/>
</dbReference>
<dbReference type="PIRSF" id="PIRSF001227">
    <property type="entry name" value="Pen_acylase"/>
    <property type="match status" value="1"/>
</dbReference>
<dbReference type="InterPro" id="IPR002692">
    <property type="entry name" value="S45"/>
</dbReference>
<sequence>MICCRRCLNLVLSLTLLSSTLHAAEIGDSARWKREAANVSITRDDWGIAHIHGKTDADAVFGMEYAQAEDDFNRVETNYINALGRLAEAEGESRIYQDLRMKLFIDPVALKKQYAASPAWLRTLMDAFADGLNFYLYKHPEVKPRVIQHFEPWMALSFTEGSIGGDIERIDLAQLEAFYSHPAAIHASKPITSRDEVAYVHDSDPPEPTGSNGMAIAPSNTADHHALLLINPHTSFFFRSELQMASDENLNAYGAVTWGQFFIYQGFNERAGWMHTSSGVDAVDEYLETVEKKGDHFTYKYGNQQRPVTAEQITVPYKTDHGMAEKKFIIYRTHHGPIIREEPSHEEPSREENARWISIRLMHEPIKALTQSYLRTKATDYKSFRQALELKANSSNNTIFADADGDIAYFHGNFIPRRDTTFDFTKPVDGSNPATDWKGLLTIDELPQLLNPASGWLYNSNNWPWSGAGISSLRKQDFPPYVETGTETARGLHAIRVLQNKKDFTLDTLIAAAYDSYLPWFDKTIPALLKAWNEAPLSSLLRARLTEQIAALRTWDQRWAVDSMPTSLAVFWGEDIRRLTIADAKKAGIPVEEYIATQVSSDQLLQSLSNASDRLTSDFGTWKTPWGDINRFQRLTGDLAQPFNDAQPSIPVGFTSSLWGSLASFGARPYPGTKKWYGTVGNSFVAVVKFGDKVRAKAVTAGGESGDPSSPHFNDQAKRYTTGDLRDVYFYPSDLKGHIERQYNPGN</sequence>
<protein>
    <submittedName>
        <fullName evidence="8">Acyl-homoserine lactone acylase PvdQ</fullName>
    </submittedName>
</protein>
<keyword evidence="2 7" id="KW-0732">Signal</keyword>
<gene>
    <name evidence="8" type="ORF">HDF12_000965</name>
</gene>
<reference evidence="8 9" key="1">
    <citation type="submission" date="2020-07" db="EMBL/GenBank/DDBJ databases">
        <title>Genomic Encyclopedia of Type Strains, Phase IV (KMG-V): Genome sequencing to study the core and pangenomes of soil and plant-associated prokaryotes.</title>
        <authorList>
            <person name="Whitman W."/>
        </authorList>
    </citation>
    <scope>NUCLEOTIDE SEQUENCE [LARGE SCALE GENOMIC DNA]</scope>
    <source>
        <strain evidence="8 9">M8UP30</strain>
    </source>
</reference>
<comment type="caution">
    <text evidence="8">The sequence shown here is derived from an EMBL/GenBank/DDBJ whole genome shotgun (WGS) entry which is preliminary data.</text>
</comment>
<feature type="binding site" evidence="6">
    <location>
        <position position="281"/>
    </location>
    <ligand>
        <name>Ca(2+)</name>
        <dbReference type="ChEBI" id="CHEBI:29108"/>
    </ligand>
</feature>
<comment type="similarity">
    <text evidence="1">Belongs to the peptidase S45 family.</text>
</comment>
<feature type="binding site" evidence="6">
    <location>
        <position position="284"/>
    </location>
    <ligand>
        <name>Ca(2+)</name>
        <dbReference type="ChEBI" id="CHEBI:29108"/>
    </ligand>
</feature>
<proteinExistence type="inferred from homology"/>